<keyword evidence="2" id="KW-1185">Reference proteome</keyword>
<gene>
    <name evidence="1" type="ORF">V2W30_00775</name>
</gene>
<reference evidence="1" key="1">
    <citation type="journal article" date="2025" name="Int. J. Syst. Evol. Microbiol.">
        <title>Streptomyces citrinus sp. nov., with yellow diffusible pigment.</title>
        <authorList>
            <person name="He Y."/>
            <person name="Yang E."/>
            <person name="Xu J."/>
            <person name="Sun Y."/>
            <person name="Sun L."/>
        </authorList>
    </citation>
    <scope>NUCLEOTIDE SEQUENCE</scope>
    <source>
        <strain evidence="1">Q6</strain>
    </source>
</reference>
<evidence type="ECO:0000313" key="1">
    <source>
        <dbReference type="EMBL" id="WWQ62044.1"/>
    </source>
</evidence>
<sequence>MEEISIRHVDGDTDRVDAEALDDWSARPPQSVTGEQEISVYHPPKSWHVKVRPARKLSADGFYAVEFVVGRWSPEERATVVKYRGVNRFEATDIDTLEPGQWWADDRTMSRAQFDKHANDAC</sequence>
<dbReference type="Proteomes" id="UP001432251">
    <property type="component" value="Chromosome"/>
</dbReference>
<name>A0ACD5A5A9_9ACTN</name>
<protein>
    <submittedName>
        <fullName evidence="1">Uncharacterized protein</fullName>
    </submittedName>
</protein>
<dbReference type="EMBL" id="CP146022">
    <property type="protein sequence ID" value="WWQ62044.1"/>
    <property type="molecule type" value="Genomic_DNA"/>
</dbReference>
<accession>A0ACD5A5A9</accession>
<organism evidence="1 2">
    <name type="scientific">Streptomyces citrinus</name>
    <dbReference type="NCBI Taxonomy" id="3118173"/>
    <lineage>
        <taxon>Bacteria</taxon>
        <taxon>Bacillati</taxon>
        <taxon>Actinomycetota</taxon>
        <taxon>Actinomycetes</taxon>
        <taxon>Kitasatosporales</taxon>
        <taxon>Streptomycetaceae</taxon>
        <taxon>Streptomyces</taxon>
    </lineage>
</organism>
<proteinExistence type="predicted"/>
<evidence type="ECO:0000313" key="2">
    <source>
        <dbReference type="Proteomes" id="UP001432251"/>
    </source>
</evidence>